<dbReference type="AlphaFoldDB" id="A0A4P9K313"/>
<evidence type="ECO:0000313" key="4">
    <source>
        <dbReference type="Proteomes" id="UP000304864"/>
    </source>
</evidence>
<dbReference type="OrthoDB" id="5616043at2"/>
<keyword evidence="1" id="KW-1133">Transmembrane helix</keyword>
<proteinExistence type="predicted"/>
<name>A0A4P9K313_9GAMM</name>
<feature type="transmembrane region" description="Helical" evidence="1">
    <location>
        <begin position="20"/>
        <end position="41"/>
    </location>
</feature>
<sequence length="470" mass="54177">MAHYPKQYPFRTLLVKQLLLAAILAAAISFPITFVPAYFIINHSVNSDIKQLQSQSYQAINQHLSTGWTPYNINKVYRQLRENLPSAALFLQKSSSFLDGADSKIKINGEISQNFSRLIEQVEQQERVQIETHLFSSRVYAAIPIKFRQDCLACHSQGVLNGTIYDGALAGVLTVELPISLDRLSATAVLIFSLIFLFCFIIASIWITTDKLQSKILIPLEKMALRIQQLNFSDKEASHQWQRTPQELLEMDDIDQQLSKQIETLHNVYDKLDILMINEQNTGLFHKDRFNEILRYEMYRSQRYQRPFSLMFIQLSDIKTVNPAAKNMEMHEPGSKYIFFGRALNHETRDTDIAFHIEEQLFAVLAPETNRAGIEKVKNIIRERIINTNFEIEEDLNTVHPQYEMTMRQGVVTYSGERLSPRDLVKMALNSIAESDVVHCRYPNLHHNIPLAPTIDEELEKDDDDSLLKS</sequence>
<dbReference type="InterPro" id="IPR000160">
    <property type="entry name" value="GGDEF_dom"/>
</dbReference>
<feature type="transmembrane region" description="Helical" evidence="1">
    <location>
        <begin position="186"/>
        <end position="207"/>
    </location>
</feature>
<dbReference type="KEGG" id="thig:FE785_00535"/>
<keyword evidence="1" id="KW-0472">Membrane</keyword>
<evidence type="ECO:0000256" key="1">
    <source>
        <dbReference type="SAM" id="Phobius"/>
    </source>
</evidence>
<dbReference type="InterPro" id="IPR043128">
    <property type="entry name" value="Rev_trsase/Diguanyl_cyclase"/>
</dbReference>
<dbReference type="Gene3D" id="3.30.70.270">
    <property type="match status" value="1"/>
</dbReference>
<accession>A0A4P9K313</accession>
<evidence type="ECO:0000259" key="2">
    <source>
        <dbReference type="Pfam" id="PF00990"/>
    </source>
</evidence>
<gene>
    <name evidence="3" type="ORF">FE785_00535</name>
</gene>
<feature type="domain" description="GGDEF" evidence="2">
    <location>
        <begin position="282"/>
        <end position="428"/>
    </location>
</feature>
<dbReference type="RefSeq" id="WP_138563364.1">
    <property type="nucleotide sequence ID" value="NZ_CP040602.1"/>
</dbReference>
<dbReference type="Pfam" id="PF00990">
    <property type="entry name" value="GGDEF"/>
    <property type="match status" value="1"/>
</dbReference>
<keyword evidence="4" id="KW-1185">Reference proteome</keyword>
<dbReference type="InterPro" id="IPR029787">
    <property type="entry name" value="Nucleotide_cyclase"/>
</dbReference>
<keyword evidence="1" id="KW-0812">Transmembrane</keyword>
<protein>
    <submittedName>
        <fullName evidence="3">Diguanylate cyclase</fullName>
    </submittedName>
</protein>
<organism evidence="3 4">
    <name type="scientific">Thiomicrorhabdus sediminis</name>
    <dbReference type="NCBI Taxonomy" id="2580412"/>
    <lineage>
        <taxon>Bacteria</taxon>
        <taxon>Pseudomonadati</taxon>
        <taxon>Pseudomonadota</taxon>
        <taxon>Gammaproteobacteria</taxon>
        <taxon>Thiotrichales</taxon>
        <taxon>Piscirickettsiaceae</taxon>
        <taxon>Thiomicrorhabdus</taxon>
    </lineage>
</organism>
<dbReference type="Proteomes" id="UP000304864">
    <property type="component" value="Chromosome"/>
</dbReference>
<evidence type="ECO:0000313" key="3">
    <source>
        <dbReference type="EMBL" id="QCU89219.1"/>
    </source>
</evidence>
<dbReference type="SUPFAM" id="SSF55073">
    <property type="entry name" value="Nucleotide cyclase"/>
    <property type="match status" value="1"/>
</dbReference>
<dbReference type="EMBL" id="CP040602">
    <property type="protein sequence ID" value="QCU89219.1"/>
    <property type="molecule type" value="Genomic_DNA"/>
</dbReference>
<reference evidence="3 4" key="1">
    <citation type="submission" date="2019-05" db="EMBL/GenBank/DDBJ databases">
        <title>Thiomicrorhabdus sediminis sp. nov, a novel sulfur-oxidizing bacterium isolated from coastal sediment.</title>
        <authorList>
            <person name="Liu X."/>
        </authorList>
    </citation>
    <scope>NUCLEOTIDE SEQUENCE [LARGE SCALE GENOMIC DNA]</scope>
    <source>
        <strain evidence="3 4">G1</strain>
    </source>
</reference>